<feature type="chain" id="PRO_5037885377" evidence="1">
    <location>
        <begin position="22"/>
        <end position="94"/>
    </location>
</feature>
<name>A0A914XJM9_9BILA</name>
<evidence type="ECO:0000313" key="2">
    <source>
        <dbReference type="Proteomes" id="UP000887566"/>
    </source>
</evidence>
<protein>
    <submittedName>
        <fullName evidence="3">Lysozyme</fullName>
    </submittedName>
</protein>
<dbReference type="AlphaFoldDB" id="A0A914XJM9"/>
<keyword evidence="2" id="KW-1185">Reference proteome</keyword>
<dbReference type="WBParaSite" id="PSAMB.scaffold870size39883.g9317.t1">
    <property type="protein sequence ID" value="PSAMB.scaffold870size39883.g9317.t1"/>
    <property type="gene ID" value="PSAMB.scaffold870size39883.g9317"/>
</dbReference>
<sequence length="94" mass="10119">MASSSTAIFLVLLSVSTLVKSQPVVTNSDLIAAFCVGYCFDVKEKNMCEPACIVEVGKAFEENGGADWLTKGKRGSDWAAPHGSYFVGQRVVRK</sequence>
<reference evidence="3" key="1">
    <citation type="submission" date="2022-11" db="UniProtKB">
        <authorList>
            <consortium name="WormBaseParasite"/>
        </authorList>
    </citation>
    <scope>IDENTIFICATION</scope>
</reference>
<accession>A0A914XJM9</accession>
<evidence type="ECO:0000256" key="1">
    <source>
        <dbReference type="SAM" id="SignalP"/>
    </source>
</evidence>
<dbReference type="Proteomes" id="UP000887566">
    <property type="component" value="Unplaced"/>
</dbReference>
<proteinExistence type="predicted"/>
<feature type="signal peptide" evidence="1">
    <location>
        <begin position="1"/>
        <end position="21"/>
    </location>
</feature>
<evidence type="ECO:0000313" key="3">
    <source>
        <dbReference type="WBParaSite" id="PSAMB.scaffold870size39883.g9317.t1"/>
    </source>
</evidence>
<keyword evidence="1" id="KW-0732">Signal</keyword>
<organism evidence="2 3">
    <name type="scientific">Plectus sambesii</name>
    <dbReference type="NCBI Taxonomy" id="2011161"/>
    <lineage>
        <taxon>Eukaryota</taxon>
        <taxon>Metazoa</taxon>
        <taxon>Ecdysozoa</taxon>
        <taxon>Nematoda</taxon>
        <taxon>Chromadorea</taxon>
        <taxon>Plectida</taxon>
        <taxon>Plectina</taxon>
        <taxon>Plectoidea</taxon>
        <taxon>Plectidae</taxon>
        <taxon>Plectus</taxon>
    </lineage>
</organism>